<evidence type="ECO:0000313" key="5">
    <source>
        <dbReference type="EMBL" id="MDK3074581.1"/>
    </source>
</evidence>
<evidence type="ECO:0000256" key="3">
    <source>
        <dbReference type="ARBA" id="ARBA00022679"/>
    </source>
</evidence>
<proteinExistence type="inferred from homology"/>
<keyword evidence="3" id="KW-0808">Transferase</keyword>
<dbReference type="EMBL" id="JASNJE010000021">
    <property type="protein sequence ID" value="MDK3074581.1"/>
    <property type="molecule type" value="Genomic_DNA"/>
</dbReference>
<dbReference type="PANTHER" id="PTHR43179:SF12">
    <property type="entry name" value="GALACTOFURANOSYLTRANSFERASE GLFT2"/>
    <property type="match status" value="1"/>
</dbReference>
<evidence type="ECO:0000256" key="2">
    <source>
        <dbReference type="ARBA" id="ARBA00022676"/>
    </source>
</evidence>
<dbReference type="CDD" id="cd00761">
    <property type="entry name" value="Glyco_tranf_GTA_type"/>
    <property type="match status" value="1"/>
</dbReference>
<evidence type="ECO:0000313" key="6">
    <source>
        <dbReference type="Proteomes" id="UP001227126"/>
    </source>
</evidence>
<feature type="domain" description="Glycosyltransferase 2-like" evidence="4">
    <location>
        <begin position="7"/>
        <end position="134"/>
    </location>
</feature>
<evidence type="ECO:0000256" key="1">
    <source>
        <dbReference type="ARBA" id="ARBA00006739"/>
    </source>
</evidence>
<name>A0ABT7FHG7_9RHOB</name>
<gene>
    <name evidence="5" type="ORF">QO034_15915</name>
</gene>
<organism evidence="5 6">
    <name type="scientific">Sedimentitalea xiamensis</name>
    <dbReference type="NCBI Taxonomy" id="3050037"/>
    <lineage>
        <taxon>Bacteria</taxon>
        <taxon>Pseudomonadati</taxon>
        <taxon>Pseudomonadota</taxon>
        <taxon>Alphaproteobacteria</taxon>
        <taxon>Rhodobacterales</taxon>
        <taxon>Paracoccaceae</taxon>
        <taxon>Sedimentitalea</taxon>
    </lineage>
</organism>
<sequence length="347" mass="38226">MSRLSYSAVIATRNRPEALALSLPLILGQSRAPAQMIVVDSSPDTEANRAIITSAEAAFGRTVTYIISPPSSSVQRNIGLAEVTEPVVLFPDDDSLLHPGVMEEIMATYERDEGGLIGGVCAAEADTAPEGALASARYEMTLGDRIRKPVAATRFRLERALVPEPFLRAGRRLARNHPRPDWIDGERHVEVEFMTGFRMSFRTELIRRHGFDETLGRYALFEDTDASFKILKSHLLVGARRAQIYHYKAPAKRDGGFSMGAMQILNRAYVLAQDAERDAAMRRQLRRFSRYKIAQYGAAATSGAQFAKDRLRGARAAMNHVDVLMGCPSDAVSGTYLAARRALGLDP</sequence>
<dbReference type="Pfam" id="PF00535">
    <property type="entry name" value="Glycos_transf_2"/>
    <property type="match status" value="1"/>
</dbReference>
<dbReference type="Gene3D" id="3.90.550.10">
    <property type="entry name" value="Spore Coat Polysaccharide Biosynthesis Protein SpsA, Chain A"/>
    <property type="match status" value="1"/>
</dbReference>
<dbReference type="Proteomes" id="UP001227126">
    <property type="component" value="Unassembled WGS sequence"/>
</dbReference>
<dbReference type="PANTHER" id="PTHR43179">
    <property type="entry name" value="RHAMNOSYLTRANSFERASE WBBL"/>
    <property type="match status" value="1"/>
</dbReference>
<dbReference type="InterPro" id="IPR001173">
    <property type="entry name" value="Glyco_trans_2-like"/>
</dbReference>
<keyword evidence="6" id="KW-1185">Reference proteome</keyword>
<dbReference type="InterPro" id="IPR029044">
    <property type="entry name" value="Nucleotide-diphossugar_trans"/>
</dbReference>
<comment type="similarity">
    <text evidence="1">Belongs to the glycosyltransferase 2 family.</text>
</comment>
<comment type="caution">
    <text evidence="5">The sequence shown here is derived from an EMBL/GenBank/DDBJ whole genome shotgun (WGS) entry which is preliminary data.</text>
</comment>
<dbReference type="SUPFAM" id="SSF53448">
    <property type="entry name" value="Nucleotide-diphospho-sugar transferases"/>
    <property type="match status" value="1"/>
</dbReference>
<evidence type="ECO:0000259" key="4">
    <source>
        <dbReference type="Pfam" id="PF00535"/>
    </source>
</evidence>
<accession>A0ABT7FHG7</accession>
<protein>
    <submittedName>
        <fullName evidence="5">Glycosyltransferase</fullName>
    </submittedName>
</protein>
<keyword evidence="2" id="KW-0328">Glycosyltransferase</keyword>
<reference evidence="5 6" key="1">
    <citation type="submission" date="2023-05" db="EMBL/GenBank/DDBJ databases">
        <title>Sedimentitalea sp. nov. JM2-8.</title>
        <authorList>
            <person name="Huang J."/>
        </authorList>
    </citation>
    <scope>NUCLEOTIDE SEQUENCE [LARGE SCALE GENOMIC DNA]</scope>
    <source>
        <strain evidence="5 6">JM2-8</strain>
    </source>
</reference>